<sequence length="724" mass="83113">MTYSDFISSFKRSVVLGDPGGGKSTLCQSICYDLSRAHGLASKHSSRTDLAIQIAKVPLRVVLREFEKWHERDGIGIFDFIVRDTSQRSGDDMVTLSFWLRTQLSIGQVVIVFDGIDEILDVSSRRKYVQLIEDFSRSWESVSVVCTSRIVGYGKAPLSEEFEILQLSQFDRDEVKRYTKSLISLIENKHLDQCEDQAEQFILQTDSNASDLRKNPLMLGLMVWLFVAQGHVPRHKAAIYSECATLMFEKWDRDRGIRADIPDDFNLMQLFSELASKVFGNVELESGVTTTWLDKTMFEFFSRWYDDNARAGNAARRLREFITGRSWVMTDVGPERYSFTHRTFLEYFFAKSISDKFDTVKRILYELRSKVSTREWDVICHLAVQNICYQNARKSEECVDVLIVMQANRAIGFEKRQNILAFLANAIEYLVLSDGYVRKVFRLLIEAADLEVPYISFRSESPALVAAKLRPGNRQLFLEEMSRALDRVIQGKDNGKIGRFIGFLLGARRAPRLPGSELEAILGACRLQSKDRLKKVSMQDVVLARQLLLIFPEMFDTYSEKFGDALIADTGFGELGLHDNLLMMALEGPMLRVGSASKDDDIGPKILLMLERRLADNKPFLIGATTVSLPEFHAETIYRAKSMRHSLSKRHPWDARMRFEYYVMVSTELAILAVQKRNQGEVDRSITKRRRAYPMVQQVEREKTSKLFDEWVDGQRSIFKIVAR</sequence>
<dbReference type="Gene3D" id="3.40.50.300">
    <property type="entry name" value="P-loop containing nucleotide triphosphate hydrolases"/>
    <property type="match status" value="1"/>
</dbReference>
<dbReference type="PANTHER" id="PTHR46844">
    <property type="entry name" value="SLR5058 PROTEIN"/>
    <property type="match status" value="1"/>
</dbReference>
<proteinExistence type="predicted"/>
<feature type="domain" description="NACHT" evidence="1">
    <location>
        <begin position="11"/>
        <end position="119"/>
    </location>
</feature>
<evidence type="ECO:0000313" key="3">
    <source>
        <dbReference type="Proteomes" id="UP000503017"/>
    </source>
</evidence>
<dbReference type="InterPro" id="IPR007111">
    <property type="entry name" value="NACHT_NTPase"/>
</dbReference>
<dbReference type="PANTHER" id="PTHR46844:SF1">
    <property type="entry name" value="SLR5058 PROTEIN"/>
    <property type="match status" value="1"/>
</dbReference>
<reference evidence="2 3" key="1">
    <citation type="submission" date="2018-10" db="EMBL/GenBank/DDBJ databases">
        <authorList>
            <person name="Perry B.J."/>
            <person name="Sullivan J.T."/>
            <person name="Murphy R.J.T."/>
            <person name="Ramsay J.P."/>
            <person name="Ronson C.W."/>
        </authorList>
    </citation>
    <scope>NUCLEOTIDE SEQUENCE [LARGE SCALE GENOMIC DNA]</scope>
    <source>
        <strain evidence="2 3">R88b</strain>
    </source>
</reference>
<dbReference type="AlphaFoldDB" id="A0A6M7WLU3"/>
<evidence type="ECO:0000259" key="1">
    <source>
        <dbReference type="PROSITE" id="PS50837"/>
    </source>
</evidence>
<dbReference type="SUPFAM" id="SSF52540">
    <property type="entry name" value="P-loop containing nucleoside triphosphate hydrolases"/>
    <property type="match status" value="1"/>
</dbReference>
<dbReference type="InterPro" id="IPR027417">
    <property type="entry name" value="P-loop_NTPase"/>
</dbReference>
<name>A0A6M7WLU3_RHILI</name>
<gene>
    <name evidence="2" type="ORF">EB235_04795</name>
</gene>
<evidence type="ECO:0000313" key="2">
    <source>
        <dbReference type="EMBL" id="QKD00894.1"/>
    </source>
</evidence>
<dbReference type="Pfam" id="PF05729">
    <property type="entry name" value="NACHT"/>
    <property type="match status" value="1"/>
</dbReference>
<dbReference type="EMBL" id="CP033367">
    <property type="protein sequence ID" value="QKD00894.1"/>
    <property type="molecule type" value="Genomic_DNA"/>
</dbReference>
<organism evidence="2 3">
    <name type="scientific">Mesorhizobium loti R88b</name>
    <dbReference type="NCBI Taxonomy" id="935548"/>
    <lineage>
        <taxon>Bacteria</taxon>
        <taxon>Pseudomonadati</taxon>
        <taxon>Pseudomonadota</taxon>
        <taxon>Alphaproteobacteria</taxon>
        <taxon>Hyphomicrobiales</taxon>
        <taxon>Phyllobacteriaceae</taxon>
        <taxon>Mesorhizobium</taxon>
    </lineage>
</organism>
<dbReference type="Proteomes" id="UP000503017">
    <property type="component" value="Chromosome"/>
</dbReference>
<dbReference type="PROSITE" id="PS50837">
    <property type="entry name" value="NACHT"/>
    <property type="match status" value="1"/>
</dbReference>
<protein>
    <submittedName>
        <fullName evidence="2">NACHT domain-containing protein</fullName>
    </submittedName>
</protein>
<accession>A0A6M7WLU3</accession>